<comment type="caution">
    <text evidence="3">The sequence shown here is derived from an EMBL/GenBank/DDBJ whole genome shotgun (WGS) entry which is preliminary data.</text>
</comment>
<evidence type="ECO:0000256" key="1">
    <source>
        <dbReference type="ARBA" id="ARBA00005986"/>
    </source>
</evidence>
<dbReference type="Pfam" id="PF07110">
    <property type="entry name" value="EthD"/>
    <property type="match status" value="1"/>
</dbReference>
<keyword evidence="4" id="KW-1185">Reference proteome</keyword>
<proteinExistence type="inferred from homology"/>
<sequence length="125" mass="14218">MAVRISLLLKKLDTLTYEEFHAYWEGTHANIFLDCPVIKDKVVKFTQFHFDRTLSATLAAQGTPILDFDGQVDIYTATFEDLQVLLADPEYQSLVVSDAALFSKFSESKIMIGYDKDFILDGKRV</sequence>
<evidence type="ECO:0000313" key="4">
    <source>
        <dbReference type="Proteomes" id="UP000193986"/>
    </source>
</evidence>
<dbReference type="InterPro" id="IPR009799">
    <property type="entry name" value="EthD_dom"/>
</dbReference>
<dbReference type="STRING" id="71784.A0A1Y2AV11"/>
<comment type="similarity">
    <text evidence="1">Belongs to the tpcK family.</text>
</comment>
<protein>
    <recommendedName>
        <fullName evidence="2">EthD domain-containing protein</fullName>
    </recommendedName>
</protein>
<name>A0A1Y2AV11_9TREE</name>
<dbReference type="InterPro" id="IPR011008">
    <property type="entry name" value="Dimeric_a/b-barrel"/>
</dbReference>
<dbReference type="InParanoid" id="A0A1Y2AV11"/>
<dbReference type="EMBL" id="MCFC01000051">
    <property type="protein sequence ID" value="ORY26047.1"/>
    <property type="molecule type" value="Genomic_DNA"/>
</dbReference>
<dbReference type="SUPFAM" id="SSF54909">
    <property type="entry name" value="Dimeric alpha+beta barrel"/>
    <property type="match status" value="1"/>
</dbReference>
<dbReference type="GO" id="GO:0016491">
    <property type="term" value="F:oxidoreductase activity"/>
    <property type="evidence" value="ECO:0007669"/>
    <property type="project" value="InterPro"/>
</dbReference>
<accession>A0A1Y2AV11</accession>
<gene>
    <name evidence="3" type="ORF">BCR39DRAFT_542355</name>
</gene>
<feature type="domain" description="EthD" evidence="2">
    <location>
        <begin position="14"/>
        <end position="104"/>
    </location>
</feature>
<evidence type="ECO:0000259" key="2">
    <source>
        <dbReference type="Pfam" id="PF07110"/>
    </source>
</evidence>
<reference evidence="3 4" key="1">
    <citation type="submission" date="2016-07" db="EMBL/GenBank/DDBJ databases">
        <title>Pervasive Adenine N6-methylation of Active Genes in Fungi.</title>
        <authorList>
            <consortium name="DOE Joint Genome Institute"/>
            <person name="Mondo S.J."/>
            <person name="Dannebaum R.O."/>
            <person name="Kuo R.C."/>
            <person name="Labutti K."/>
            <person name="Haridas S."/>
            <person name="Kuo A."/>
            <person name="Salamov A."/>
            <person name="Ahrendt S.R."/>
            <person name="Lipzen A."/>
            <person name="Sullivan W."/>
            <person name="Andreopoulos W.B."/>
            <person name="Clum A."/>
            <person name="Lindquist E."/>
            <person name="Daum C."/>
            <person name="Ramamoorthy G.K."/>
            <person name="Gryganskyi A."/>
            <person name="Culley D."/>
            <person name="Magnuson J.K."/>
            <person name="James T.Y."/>
            <person name="O'Malley M.A."/>
            <person name="Stajich J.E."/>
            <person name="Spatafora J.W."/>
            <person name="Visel A."/>
            <person name="Grigoriev I.V."/>
        </authorList>
    </citation>
    <scope>NUCLEOTIDE SEQUENCE [LARGE SCALE GENOMIC DNA]</scope>
    <source>
        <strain evidence="3 4">68-887.2</strain>
    </source>
</reference>
<dbReference type="Proteomes" id="UP000193986">
    <property type="component" value="Unassembled WGS sequence"/>
</dbReference>
<dbReference type="AlphaFoldDB" id="A0A1Y2AV11"/>
<evidence type="ECO:0000313" key="3">
    <source>
        <dbReference type="EMBL" id="ORY26047.1"/>
    </source>
</evidence>
<dbReference type="Gene3D" id="3.30.70.100">
    <property type="match status" value="1"/>
</dbReference>
<organism evidence="3 4">
    <name type="scientific">Naematelia encephala</name>
    <dbReference type="NCBI Taxonomy" id="71784"/>
    <lineage>
        <taxon>Eukaryota</taxon>
        <taxon>Fungi</taxon>
        <taxon>Dikarya</taxon>
        <taxon>Basidiomycota</taxon>
        <taxon>Agaricomycotina</taxon>
        <taxon>Tremellomycetes</taxon>
        <taxon>Tremellales</taxon>
        <taxon>Naemateliaceae</taxon>
        <taxon>Naematelia</taxon>
    </lineage>
</organism>
<dbReference type="OrthoDB" id="3183782at2759"/>